<dbReference type="RefSeq" id="WP_091674584.1">
    <property type="nucleotide sequence ID" value="NZ_FOKG01000011.1"/>
</dbReference>
<evidence type="ECO:0000313" key="2">
    <source>
        <dbReference type="Proteomes" id="UP000243799"/>
    </source>
</evidence>
<proteinExistence type="predicted"/>
<dbReference type="InterPro" id="IPR050703">
    <property type="entry name" value="Flavin_MAO"/>
</dbReference>
<dbReference type="Proteomes" id="UP000243799">
    <property type="component" value="Unassembled WGS sequence"/>
</dbReference>
<dbReference type="GO" id="GO:0016491">
    <property type="term" value="F:oxidoreductase activity"/>
    <property type="evidence" value="ECO:0007669"/>
    <property type="project" value="UniProtKB-ARBA"/>
</dbReference>
<dbReference type="STRING" id="490629.SAMN05216266_111105"/>
<reference evidence="2" key="1">
    <citation type="submission" date="2016-10" db="EMBL/GenBank/DDBJ databases">
        <authorList>
            <person name="Varghese N."/>
            <person name="Submissions S."/>
        </authorList>
    </citation>
    <scope>NUCLEOTIDE SEQUENCE [LARGE SCALE GENOMIC DNA]</scope>
    <source>
        <strain evidence="2">CGMCC 4.3568</strain>
    </source>
</reference>
<dbReference type="InterPro" id="IPR036188">
    <property type="entry name" value="FAD/NAD-bd_sf"/>
</dbReference>
<dbReference type="SUPFAM" id="SSF51905">
    <property type="entry name" value="FAD/NAD(P)-binding domain"/>
    <property type="match status" value="1"/>
</dbReference>
<evidence type="ECO:0000313" key="1">
    <source>
        <dbReference type="EMBL" id="SFB43522.1"/>
    </source>
</evidence>
<protein>
    <submittedName>
        <fullName evidence="1">NAD(P)-binding Rossmann-like domain-containing protein</fullName>
    </submittedName>
</protein>
<organism evidence="1 2">
    <name type="scientific">Amycolatopsis marina</name>
    <dbReference type="NCBI Taxonomy" id="490629"/>
    <lineage>
        <taxon>Bacteria</taxon>
        <taxon>Bacillati</taxon>
        <taxon>Actinomycetota</taxon>
        <taxon>Actinomycetes</taxon>
        <taxon>Pseudonocardiales</taxon>
        <taxon>Pseudonocardiaceae</taxon>
        <taxon>Amycolatopsis</taxon>
    </lineage>
</organism>
<dbReference type="PANTHER" id="PTHR43563">
    <property type="entry name" value="AMINE OXIDASE"/>
    <property type="match status" value="1"/>
</dbReference>
<gene>
    <name evidence="1" type="ORF">SAMN05216266_111105</name>
</gene>
<name>A0A1I1B148_9PSEU</name>
<dbReference type="PANTHER" id="PTHR43563:SF14">
    <property type="entry name" value="AMINE OXIDASE"/>
    <property type="match status" value="1"/>
</dbReference>
<keyword evidence="2" id="KW-1185">Reference proteome</keyword>
<sequence>MPSQQTRTDVVVVGAGISGLVAATRLVAAGHEVCVLEARERMGGRALNADLGGGNERLVRAISHLYDIAAAQHQFGILDEPATVAG</sequence>
<dbReference type="Pfam" id="PF13450">
    <property type="entry name" value="NAD_binding_8"/>
    <property type="match status" value="1"/>
</dbReference>
<dbReference type="OrthoDB" id="9803192at2"/>
<dbReference type="Gene3D" id="3.50.50.60">
    <property type="entry name" value="FAD/NAD(P)-binding domain"/>
    <property type="match status" value="1"/>
</dbReference>
<accession>A0A1I1B148</accession>
<dbReference type="AlphaFoldDB" id="A0A1I1B148"/>
<dbReference type="EMBL" id="FOKG01000011">
    <property type="protein sequence ID" value="SFB43522.1"/>
    <property type="molecule type" value="Genomic_DNA"/>
</dbReference>